<dbReference type="GO" id="GO:0016020">
    <property type="term" value="C:membrane"/>
    <property type="evidence" value="ECO:0007669"/>
    <property type="project" value="TreeGrafter"/>
</dbReference>
<name>A0A1H1MSH5_9PSED</name>
<evidence type="ECO:0000313" key="4">
    <source>
        <dbReference type="Proteomes" id="UP000243359"/>
    </source>
</evidence>
<keyword evidence="1" id="KW-0378">Hydrolase</keyword>
<organism evidence="3 4">
    <name type="scientific">Pseudomonas oryzae</name>
    <dbReference type="NCBI Taxonomy" id="1392877"/>
    <lineage>
        <taxon>Bacteria</taxon>
        <taxon>Pseudomonadati</taxon>
        <taxon>Pseudomonadota</taxon>
        <taxon>Gammaproteobacteria</taxon>
        <taxon>Pseudomonadales</taxon>
        <taxon>Pseudomonadaceae</taxon>
        <taxon>Pseudomonas</taxon>
    </lineage>
</organism>
<feature type="domain" description="AB hydrolase-1" evidence="2">
    <location>
        <begin position="24"/>
        <end position="266"/>
    </location>
</feature>
<sequence>MDTAAWHLADYELQGIERGAGAPLLLVHGSLCDYRFWSAQIPAFAERCRVLAPSLRRCYPEHWRGLGGGFSTGQHVADLIELIERQGEPMHVLGHSRGGNLALRLAALRPDLVRSLLLADPGGEYAPELFESVGESAPLAADERNRFRLEALRMICAGDVEAGLQLFVDTVSGAGIWQRSSARFRRMALDNAYTLVGQVEDRPTPLAREQLMVVRCPVLLLGGERSPPPFPAILRMLGQHLADARCEVLSGVSHGMNVQRPALFNRLVGEFLDSL</sequence>
<dbReference type="Proteomes" id="UP000243359">
    <property type="component" value="Chromosome I"/>
</dbReference>
<dbReference type="STRING" id="1392877.SAMN05216221_0601"/>
<keyword evidence="4" id="KW-1185">Reference proteome</keyword>
<protein>
    <submittedName>
        <fullName evidence="3">Pimeloyl-ACP methyl ester carboxylesterase</fullName>
    </submittedName>
</protein>
<accession>A0A1H1MSH5</accession>
<proteinExistence type="predicted"/>
<dbReference type="EMBL" id="LT629751">
    <property type="protein sequence ID" value="SDR89801.1"/>
    <property type="molecule type" value="Genomic_DNA"/>
</dbReference>
<dbReference type="PANTHER" id="PTHR43798:SF31">
    <property type="entry name" value="AB HYDROLASE SUPERFAMILY PROTEIN YCLE"/>
    <property type="match status" value="1"/>
</dbReference>
<dbReference type="SUPFAM" id="SSF53474">
    <property type="entry name" value="alpha/beta-Hydrolases"/>
    <property type="match status" value="1"/>
</dbReference>
<reference evidence="4" key="1">
    <citation type="submission" date="2016-10" db="EMBL/GenBank/DDBJ databases">
        <authorList>
            <person name="Varghese N."/>
            <person name="Submissions S."/>
        </authorList>
    </citation>
    <scope>NUCLEOTIDE SEQUENCE [LARGE SCALE GENOMIC DNA]</scope>
    <source>
        <strain evidence="4">KCTC 32247</strain>
    </source>
</reference>
<gene>
    <name evidence="3" type="ORF">SAMN05216221_0601</name>
</gene>
<dbReference type="InterPro" id="IPR050266">
    <property type="entry name" value="AB_hydrolase_sf"/>
</dbReference>
<dbReference type="RefSeq" id="WP_231975684.1">
    <property type="nucleotide sequence ID" value="NZ_LT629751.1"/>
</dbReference>
<dbReference type="PANTHER" id="PTHR43798">
    <property type="entry name" value="MONOACYLGLYCEROL LIPASE"/>
    <property type="match status" value="1"/>
</dbReference>
<evidence type="ECO:0000313" key="3">
    <source>
        <dbReference type="EMBL" id="SDR89801.1"/>
    </source>
</evidence>
<evidence type="ECO:0000256" key="1">
    <source>
        <dbReference type="ARBA" id="ARBA00022801"/>
    </source>
</evidence>
<dbReference type="InterPro" id="IPR029058">
    <property type="entry name" value="AB_hydrolase_fold"/>
</dbReference>
<evidence type="ECO:0000259" key="2">
    <source>
        <dbReference type="Pfam" id="PF12697"/>
    </source>
</evidence>
<dbReference type="Pfam" id="PF12697">
    <property type="entry name" value="Abhydrolase_6"/>
    <property type="match status" value="1"/>
</dbReference>
<dbReference type="InterPro" id="IPR000073">
    <property type="entry name" value="AB_hydrolase_1"/>
</dbReference>
<dbReference type="GO" id="GO:0016787">
    <property type="term" value="F:hydrolase activity"/>
    <property type="evidence" value="ECO:0007669"/>
    <property type="project" value="UniProtKB-KW"/>
</dbReference>
<dbReference type="Gene3D" id="3.40.50.1820">
    <property type="entry name" value="alpha/beta hydrolase"/>
    <property type="match status" value="1"/>
</dbReference>
<dbReference type="AlphaFoldDB" id="A0A1H1MSH5"/>